<comment type="caution">
    <text evidence="6">The sequence shown here is derived from an EMBL/GenBank/DDBJ whole genome shotgun (WGS) entry which is preliminary data.</text>
</comment>
<dbReference type="InterPro" id="IPR000719">
    <property type="entry name" value="Prot_kinase_dom"/>
</dbReference>
<evidence type="ECO:0000256" key="3">
    <source>
        <dbReference type="SAM" id="MobiDB-lite"/>
    </source>
</evidence>
<feature type="compositionally biased region" description="Low complexity" evidence="3">
    <location>
        <begin position="410"/>
        <end position="419"/>
    </location>
</feature>
<dbReference type="InterPro" id="IPR030378">
    <property type="entry name" value="G_CP_dom"/>
</dbReference>
<evidence type="ECO:0000313" key="6">
    <source>
        <dbReference type="EMBL" id="OLQ03512.1"/>
    </source>
</evidence>
<dbReference type="PROSITE" id="PS50011">
    <property type="entry name" value="PROTEIN_KINASE_DOM"/>
    <property type="match status" value="1"/>
</dbReference>
<dbReference type="EMBL" id="LSRX01000234">
    <property type="protein sequence ID" value="OLQ03512.1"/>
    <property type="molecule type" value="Genomic_DNA"/>
</dbReference>
<dbReference type="Proteomes" id="UP000186817">
    <property type="component" value="Unassembled WGS sequence"/>
</dbReference>
<dbReference type="InterPro" id="IPR011009">
    <property type="entry name" value="Kinase-like_dom_sf"/>
</dbReference>
<evidence type="ECO:0000313" key="7">
    <source>
        <dbReference type="Proteomes" id="UP000186817"/>
    </source>
</evidence>
<feature type="compositionally biased region" description="Polar residues" evidence="3">
    <location>
        <begin position="389"/>
        <end position="399"/>
    </location>
</feature>
<evidence type="ECO:0000259" key="5">
    <source>
        <dbReference type="PROSITE" id="PS51721"/>
    </source>
</evidence>
<name>A0A1Q9E7X2_SYMMI</name>
<feature type="compositionally biased region" description="Low complexity" evidence="3">
    <location>
        <begin position="437"/>
        <end position="450"/>
    </location>
</feature>
<dbReference type="PROSITE" id="PS51721">
    <property type="entry name" value="G_CP"/>
    <property type="match status" value="1"/>
</dbReference>
<dbReference type="GO" id="GO:0005524">
    <property type="term" value="F:ATP binding"/>
    <property type="evidence" value="ECO:0007669"/>
    <property type="project" value="InterPro"/>
</dbReference>
<dbReference type="SUPFAM" id="SSF52540">
    <property type="entry name" value="P-loop containing nucleoside triphosphate hydrolases"/>
    <property type="match status" value="1"/>
</dbReference>
<feature type="domain" description="Protein kinase" evidence="4">
    <location>
        <begin position="478"/>
        <end position="791"/>
    </location>
</feature>
<keyword evidence="7" id="KW-1185">Reference proteome</keyword>
<dbReference type="OrthoDB" id="10266128at2759"/>
<evidence type="ECO:0000259" key="4">
    <source>
        <dbReference type="PROSITE" id="PS50011"/>
    </source>
</evidence>
<gene>
    <name evidence="6" type="primary">Gnl3l</name>
    <name evidence="6" type="ORF">AK812_SmicGene13532</name>
</gene>
<dbReference type="Pfam" id="PF01926">
    <property type="entry name" value="MMR_HSR1"/>
    <property type="match status" value="1"/>
</dbReference>
<keyword evidence="1" id="KW-0547">Nucleotide-binding</keyword>
<dbReference type="Gene3D" id="1.10.510.10">
    <property type="entry name" value="Transferase(Phosphotransferase) domain 1"/>
    <property type="match status" value="1"/>
</dbReference>
<feature type="region of interest" description="Disordered" evidence="3">
    <location>
        <begin position="338"/>
        <end position="450"/>
    </location>
</feature>
<feature type="region of interest" description="Disordered" evidence="3">
    <location>
        <begin position="1"/>
        <end position="28"/>
    </location>
</feature>
<evidence type="ECO:0000256" key="1">
    <source>
        <dbReference type="ARBA" id="ARBA00022741"/>
    </source>
</evidence>
<keyword evidence="2" id="KW-0342">GTP-binding</keyword>
<dbReference type="Gene3D" id="3.40.50.300">
    <property type="entry name" value="P-loop containing nucleotide triphosphate hydrolases"/>
    <property type="match status" value="1"/>
</dbReference>
<accession>A0A1Q9E7X2</accession>
<feature type="region of interest" description="Disordered" evidence="3">
    <location>
        <begin position="802"/>
        <end position="836"/>
    </location>
</feature>
<feature type="compositionally biased region" description="Low complexity" evidence="3">
    <location>
        <begin position="360"/>
        <end position="373"/>
    </location>
</feature>
<dbReference type="CDD" id="cd04178">
    <property type="entry name" value="Nucleostemin_like"/>
    <property type="match status" value="1"/>
</dbReference>
<protein>
    <submittedName>
        <fullName evidence="6">Guanine nucleotide-binding protein-like 3-like protein</fullName>
    </submittedName>
</protein>
<reference evidence="6 7" key="1">
    <citation type="submission" date="2016-02" db="EMBL/GenBank/DDBJ databases">
        <title>Genome analysis of coral dinoflagellate symbionts highlights evolutionary adaptations to a symbiotic lifestyle.</title>
        <authorList>
            <person name="Aranda M."/>
            <person name="Li Y."/>
            <person name="Liew Y.J."/>
            <person name="Baumgarten S."/>
            <person name="Simakov O."/>
            <person name="Wilson M."/>
            <person name="Piel J."/>
            <person name="Ashoor H."/>
            <person name="Bougouffa S."/>
            <person name="Bajic V.B."/>
            <person name="Ryu T."/>
            <person name="Ravasi T."/>
            <person name="Bayer T."/>
            <person name="Micklem G."/>
            <person name="Kim H."/>
            <person name="Bhak J."/>
            <person name="Lajeunesse T.C."/>
            <person name="Voolstra C.R."/>
        </authorList>
    </citation>
    <scope>NUCLEOTIDE SEQUENCE [LARGE SCALE GENOMIC DNA]</scope>
    <source>
        <strain evidence="6 7">CCMP2467</strain>
    </source>
</reference>
<dbReference type="Pfam" id="PF00069">
    <property type="entry name" value="Pkinase"/>
    <property type="match status" value="1"/>
</dbReference>
<dbReference type="InterPro" id="IPR027417">
    <property type="entry name" value="P-loop_NTPase"/>
</dbReference>
<dbReference type="GO" id="GO:0005730">
    <property type="term" value="C:nucleolus"/>
    <property type="evidence" value="ECO:0007669"/>
    <property type="project" value="TreeGrafter"/>
</dbReference>
<feature type="compositionally biased region" description="Polar residues" evidence="3">
    <location>
        <begin position="802"/>
        <end position="812"/>
    </location>
</feature>
<dbReference type="InterPro" id="IPR058917">
    <property type="entry name" value="RESC6_dom"/>
</dbReference>
<feature type="domain" description="CP-type G" evidence="5">
    <location>
        <begin position="113"/>
        <end position="298"/>
    </location>
</feature>
<dbReference type="InterPro" id="IPR006073">
    <property type="entry name" value="GTP-bd"/>
</dbReference>
<dbReference type="PANTHER" id="PTHR11089">
    <property type="entry name" value="GTP-BINDING PROTEIN-RELATED"/>
    <property type="match status" value="1"/>
</dbReference>
<evidence type="ECO:0000256" key="2">
    <source>
        <dbReference type="ARBA" id="ARBA00023134"/>
    </source>
</evidence>
<dbReference type="PROSITE" id="PS00109">
    <property type="entry name" value="PROTEIN_KINASE_TYR"/>
    <property type="match status" value="1"/>
</dbReference>
<organism evidence="6 7">
    <name type="scientific">Symbiodinium microadriaticum</name>
    <name type="common">Dinoflagellate</name>
    <name type="synonym">Zooxanthella microadriatica</name>
    <dbReference type="NCBI Taxonomy" id="2951"/>
    <lineage>
        <taxon>Eukaryota</taxon>
        <taxon>Sar</taxon>
        <taxon>Alveolata</taxon>
        <taxon>Dinophyceae</taxon>
        <taxon>Suessiales</taxon>
        <taxon>Symbiodiniaceae</taxon>
        <taxon>Symbiodinium</taxon>
    </lineage>
</organism>
<proteinExistence type="predicted"/>
<dbReference type="PANTHER" id="PTHR11089:SF30">
    <property type="entry name" value="GUANINE NUCLEOTIDE-BINDING PROTEIN-LIKE 3 HOMOLOG"/>
    <property type="match status" value="1"/>
</dbReference>
<dbReference type="SUPFAM" id="SSF56112">
    <property type="entry name" value="Protein kinase-like (PK-like)"/>
    <property type="match status" value="1"/>
</dbReference>
<dbReference type="Pfam" id="PF26188">
    <property type="entry name" value="RESC6"/>
    <property type="match status" value="1"/>
</dbReference>
<sequence length="1345" mass="149081">MGRKGAVLPSTKGVKKQAKTGSTAKQTGAGLKDAKGFLKQRLNQKVKHLRQASTECQDGDADMEGQESLDMIQVEASRRGDEFAEQSVPTELLQEAAFANANREAENTRKKFYTELRKVLKAADVIVEVLDARDPGACRCEAIERQVTKSGKRLILLLNKIDLVPKEAVQAWIKHLQRSHPAIAFKACHGGAQRATHANTSASNASEGLLRSTHAVVGADELMQLLKNYSRQGGTKMKAHVSVGVVGYPNTGKSSVINSMKRHSAVETGGRAGVTKVMQEVQLDSKVTLIDSPGVVFEGDSEDPSVVLRNVVRVESISDPVAVVEALAVKAPRQVGVGPGNYNGDYRIPCRGMGQGTQRPETSPSNPTATSSTDVIARSEMQESEVAQDETTPATSSTDAEGAKTGVEGGASEAKSSSAPCASQAEGEELAVGQGGSSSSSTSPGGAAAADPSVTNLHFFHGKVTLDDLPANEAEQYTRIKGWKKVCLFGYVLRYTRKLPGQDEELTVVKEMMYDKVQECHRYTRNDRDAWRQRLDSPEDALNEIGVYSFFREQQRQCPYVLRMLGSFVREVATERGPERRIWLVLENCDGGDLFDSIQDKRNKGGGKLAEVELKRYVWQILKAVEYLHEHNVGHRDISLENLLLRQGQVRLMDFGQAVLLRDAAGNAHYYFRLCGRATQQGPGCLLRFPDNATPGQMSEATLSGYPVAPVDVCACGVAMFILHAQVQPWKQALMAIPNFKWVYANGIQALLQAWNKPALSNDASQLLSGMLHVYSAHRWTIQDCLASPWFADMDQDLSANQATEQASSSSLGPFLGGKRGRPQSHGSDHANANMPWADQSWSGSWTSWDWSRGNWYSGWSSSHWHWQEPQQWGRWSRSAWGSPWGDGNPGAWNREGRNLETEAEQEERHRPTDDLDLCSPTCFEDVRAPETHERGQPFATVAPASSEPAEKGRSLAEVAETEEPTAWTSLQWQDDFTGAGHEPLKGKQFNDMIMAKASAGEILDLLDVSLLEFSVVNAVTALHRIAKAEDGHRWRKDPRIHYLNRRITAMFTSSKKDEMDKKETGRRVPGEDWVYYIDTRSLCNAAWAFAHLGLKHDAMMDIVSEETCRKIFDCSAQQLAMCAWSFAKMSRRDLQLMQSLADEAVQRLGEFSPQHIMNTVWACAKLNFLHVRLLVAIADAALPLLEDFTPQHLSITAWGLATLGFRHLPLMDGIAKEVLINLRAFKAQNIANTAWAYSTLGIYQRDLFDKLADFSTPRLRHFSPQNLANLVWSYSNMRLRHDGLFQAVAKETCARIDEFDPKALAMLTSSFASMRVRHEVLFEARPQETPADMPRSRVLEEVPV</sequence>
<dbReference type="InterPro" id="IPR008266">
    <property type="entry name" value="Tyr_kinase_AS"/>
</dbReference>
<dbReference type="GO" id="GO:0004672">
    <property type="term" value="F:protein kinase activity"/>
    <property type="evidence" value="ECO:0007669"/>
    <property type="project" value="InterPro"/>
</dbReference>
<dbReference type="GO" id="GO:0005525">
    <property type="term" value="F:GTP binding"/>
    <property type="evidence" value="ECO:0007669"/>
    <property type="project" value="UniProtKB-KW"/>
</dbReference>
<dbReference type="InterPro" id="IPR050755">
    <property type="entry name" value="TRAFAC_YlqF/YawG_RiboMat"/>
</dbReference>